<feature type="domain" description="ABC3 transporter permease C-terminal" evidence="9">
    <location>
        <begin position="889"/>
        <end position="1006"/>
    </location>
</feature>
<dbReference type="EMBL" id="CBXI010000040">
    <property type="protein sequence ID" value="CDL92093.1"/>
    <property type="molecule type" value="Genomic_DNA"/>
</dbReference>
<feature type="transmembrane region" description="Helical" evidence="8">
    <location>
        <begin position="539"/>
        <end position="562"/>
    </location>
</feature>
<protein>
    <submittedName>
        <fullName evidence="10">ABC transporter, permease protein</fullName>
    </submittedName>
</protein>
<dbReference type="InterPro" id="IPR003838">
    <property type="entry name" value="ABC3_permease_C"/>
</dbReference>
<reference evidence="10 11" key="1">
    <citation type="journal article" date="2015" name="Genome Announc.">
        <title>Draft Genome Sequence of Clostridium tyrobutyricum Strain DIVETGP, Isolated from Cow's Milk for Grana Padano Production.</title>
        <authorList>
            <person name="Soggiu A."/>
            <person name="Piras C."/>
            <person name="Gaiarsa S."/>
            <person name="Sassera D."/>
            <person name="Roncada P."/>
            <person name="Bendixen E."/>
            <person name="Brasca M."/>
            <person name="Bonizzi L."/>
        </authorList>
    </citation>
    <scope>NUCLEOTIDE SEQUENCE [LARGE SCALE GENOMIC DNA]</scope>
    <source>
        <strain evidence="10 11">DIVETGP</strain>
    </source>
</reference>
<comment type="subcellular location">
    <subcellularLocation>
        <location evidence="1">Cell membrane</location>
        <topology evidence="1">Multi-pass membrane protein</topology>
    </subcellularLocation>
</comment>
<keyword evidence="4 8" id="KW-1133">Transmembrane helix</keyword>
<keyword evidence="5 8" id="KW-0472">Membrane</keyword>
<dbReference type="Gene3D" id="1.10.287.1490">
    <property type="match status" value="1"/>
</dbReference>
<keyword evidence="2" id="KW-1003">Cell membrane</keyword>
<evidence type="ECO:0000256" key="5">
    <source>
        <dbReference type="ARBA" id="ARBA00023136"/>
    </source>
</evidence>
<organism evidence="10 11">
    <name type="scientific">Clostridium tyrobutyricum DIVETGP</name>
    <dbReference type="NCBI Taxonomy" id="1408889"/>
    <lineage>
        <taxon>Bacteria</taxon>
        <taxon>Bacillati</taxon>
        <taxon>Bacillota</taxon>
        <taxon>Clostridia</taxon>
        <taxon>Eubacteriales</taxon>
        <taxon>Clostridiaceae</taxon>
        <taxon>Clostridium</taxon>
    </lineage>
</organism>
<dbReference type="PANTHER" id="PTHR30287">
    <property type="entry name" value="MEMBRANE COMPONENT OF PREDICTED ABC SUPERFAMILY METABOLITE UPTAKE TRANSPORTER"/>
    <property type="match status" value="1"/>
</dbReference>
<gene>
    <name evidence="10" type="ORF">CTDIVETGP_2163</name>
</gene>
<feature type="transmembrane region" description="Helical" evidence="8">
    <location>
        <begin position="938"/>
        <end position="960"/>
    </location>
</feature>
<keyword evidence="6" id="KW-0175">Coiled coil</keyword>
<feature type="transmembrane region" description="Helical" evidence="8">
    <location>
        <begin position="582"/>
        <end position="606"/>
    </location>
</feature>
<dbReference type="Proteomes" id="UP000019482">
    <property type="component" value="Unassembled WGS sequence"/>
</dbReference>
<feature type="coiled-coil region" evidence="6">
    <location>
        <begin position="437"/>
        <end position="464"/>
    </location>
</feature>
<keyword evidence="11" id="KW-1185">Reference proteome</keyword>
<evidence type="ECO:0000313" key="10">
    <source>
        <dbReference type="EMBL" id="CDL92093.1"/>
    </source>
</evidence>
<proteinExistence type="predicted"/>
<evidence type="ECO:0000256" key="6">
    <source>
        <dbReference type="SAM" id="Coils"/>
    </source>
</evidence>
<feature type="region of interest" description="Disordered" evidence="7">
    <location>
        <begin position="287"/>
        <end position="310"/>
    </location>
</feature>
<accession>W6N630</accession>
<evidence type="ECO:0000256" key="3">
    <source>
        <dbReference type="ARBA" id="ARBA00022692"/>
    </source>
</evidence>
<dbReference type="AlphaFoldDB" id="W6N630"/>
<feature type="transmembrane region" description="Helical" evidence="8">
    <location>
        <begin position="659"/>
        <end position="679"/>
    </location>
</feature>
<name>W6N630_CLOTY</name>
<evidence type="ECO:0000256" key="1">
    <source>
        <dbReference type="ARBA" id="ARBA00004651"/>
    </source>
</evidence>
<feature type="domain" description="ABC3 transporter permease C-terminal" evidence="9">
    <location>
        <begin position="494"/>
        <end position="613"/>
    </location>
</feature>
<feature type="transmembrane region" description="Helical" evidence="8">
    <location>
        <begin position="980"/>
        <end position="1000"/>
    </location>
</feature>
<feature type="transmembrane region" description="Helical" evidence="8">
    <location>
        <begin position="886"/>
        <end position="905"/>
    </location>
</feature>
<evidence type="ECO:0000256" key="4">
    <source>
        <dbReference type="ARBA" id="ARBA00022989"/>
    </source>
</evidence>
<dbReference type="OrthoDB" id="5137249at2"/>
<keyword evidence="3 8" id="KW-0812">Transmembrane</keyword>
<dbReference type="PANTHER" id="PTHR30287:SF1">
    <property type="entry name" value="INNER MEMBRANE PROTEIN"/>
    <property type="match status" value="1"/>
</dbReference>
<dbReference type="InterPro" id="IPR038766">
    <property type="entry name" value="Membrane_comp_ABC_pdt"/>
</dbReference>
<evidence type="ECO:0000313" key="11">
    <source>
        <dbReference type="Proteomes" id="UP000019482"/>
    </source>
</evidence>
<feature type="transmembrane region" description="Helical" evidence="8">
    <location>
        <begin position="14"/>
        <end position="34"/>
    </location>
</feature>
<dbReference type="Pfam" id="PF02687">
    <property type="entry name" value="FtsX"/>
    <property type="match status" value="2"/>
</dbReference>
<feature type="transmembrane region" description="Helical" evidence="8">
    <location>
        <begin position="488"/>
        <end position="506"/>
    </location>
</feature>
<dbReference type="GO" id="GO:0005886">
    <property type="term" value="C:plasma membrane"/>
    <property type="evidence" value="ECO:0007669"/>
    <property type="project" value="UniProtKB-SubCell"/>
</dbReference>
<evidence type="ECO:0000256" key="8">
    <source>
        <dbReference type="SAM" id="Phobius"/>
    </source>
</evidence>
<evidence type="ECO:0000256" key="2">
    <source>
        <dbReference type="ARBA" id="ARBA00022475"/>
    </source>
</evidence>
<comment type="caution">
    <text evidence="10">The sequence shown here is derived from an EMBL/GenBank/DDBJ whole genome shotgun (WGS) entry which is preliminary data.</text>
</comment>
<evidence type="ECO:0000259" key="9">
    <source>
        <dbReference type="Pfam" id="PF02687"/>
    </source>
</evidence>
<sequence length="1015" mass="113903">MLFKNTLIKIKKSFGRYISLFIIVMVGIGFFLGLKSSSPDIINSVDKYYKAHNLMDFKVVSTMGLTDNDVKSIKSLKGIKNVAPSYSLDVLDKSKAIKVQGLETSINTVKLINGRMPKSDKECIADIKKYKVGDKITIDSTTGKNLKNKEFTVVGTVESPLYMDTDYGSTTIGDGKLTSFIFVNKDNFNMDAYTEIYITAANTKNVTSYSQKYDSISKQINNELVKLKPERENARYQEIYNKAMDKINANQIKLNTEKKNNQKKLSDVKAALDMNKAKLENAKKVLDENESELNKKASNQESEFQKAKNKITSGRNQINTVLINKGISEKELSAKITKLGSAISSMKEQQSKLSPNSQKYVQINTQLNQYSASYKGLLQLQKSINALNTQESKLSQGIAIFNTQINSARDKIKKGRTQIIQSEKKLNYGYSEYNKNLSTFNTKMTDAQKKIDNAKKDVSSIEKAKWYIYDREDTVLGYSNLKSATDTITSVAAVFPLFFILIVMLMTSNTMARMIMEERGELGTLTSLGFKNTSIISTYLFYVLSATILGTITGFFIFTNVIPNIIYSTLNKFILPPLSIKYDIISLLVVLAVITALMTGVTVFFCNKALKQYPAILMRPVPPQNGQRILLEKIGFIWKHLSFNSKVTIRNIFRYKQRVLMTIVGVAGCTALLVTGFGIRDSINGVAEKQYGEIFKYNTLIVLKNETKSIGGSLKGLLAKENIESPLLIKQTSFKAESGNQSLDTYLIVPENENLFRKYYNARNPSTGNDIKINNNGVVITQKLAEILKIGKGDTIKIKDMDNNLYSLKVSDVAENYMQNYIYINKNLYSKTFGKDISYNMIVSNCSQNKNITAKHLLKSDSIINVTFKDDILSQAANGNKSLNNVVVLLVVVAAMLVIIVLYNLTSINMSERKREIATLKVLGFNDGETNQYIYREAFLLTLVSIVVGLILGIPFHSFVIDVIEDTGNVYFKNIHAGSFVWSALIIILVSIIMQIVTYFKMKKINMIESLKSVE</sequence>
<evidence type="ECO:0000256" key="7">
    <source>
        <dbReference type="SAM" id="MobiDB-lite"/>
    </source>
</evidence>